<dbReference type="PANTHER" id="PTHR43537:SF5">
    <property type="entry name" value="UXU OPERON TRANSCRIPTIONAL REGULATOR"/>
    <property type="match status" value="1"/>
</dbReference>
<dbReference type="Pfam" id="PF07729">
    <property type="entry name" value="FCD"/>
    <property type="match status" value="1"/>
</dbReference>
<dbReference type="Gene3D" id="1.20.120.530">
    <property type="entry name" value="GntR ligand-binding domain-like"/>
    <property type="match status" value="1"/>
</dbReference>
<name>A0AAU1ZTD3_9ACTN</name>
<evidence type="ECO:0000259" key="4">
    <source>
        <dbReference type="PROSITE" id="PS50949"/>
    </source>
</evidence>
<dbReference type="SMART" id="SM00895">
    <property type="entry name" value="FCD"/>
    <property type="match status" value="1"/>
</dbReference>
<evidence type="ECO:0000256" key="1">
    <source>
        <dbReference type="ARBA" id="ARBA00023015"/>
    </source>
</evidence>
<dbReference type="PANTHER" id="PTHR43537">
    <property type="entry name" value="TRANSCRIPTIONAL REGULATOR, GNTR FAMILY"/>
    <property type="match status" value="1"/>
</dbReference>
<sequence>MLDRALSGAGAPSPELRPVRVASAVDEVSDRLLTAIAVGDFLPGERLPVERELITLLGVSRPTVREAVGRLQAVGVIEIRRGRNGGAYVRDSWSESSGAAVRRTLVPRWAELEQLFDLRGLVEGMVAATAARRRRPEDLVPMREALTAYLSAGDPREEHAADSAFHRSICEATHNPQIAMLSRDLLARASLGFPVEPWGKGERTHFHRGGEDHKALYEAIASGDPERAEQMAREHFTISADMIREVLARVRATPPT</sequence>
<dbReference type="InterPro" id="IPR008920">
    <property type="entry name" value="TF_FadR/GntR_C"/>
</dbReference>
<dbReference type="SUPFAM" id="SSF48008">
    <property type="entry name" value="GntR ligand-binding domain-like"/>
    <property type="match status" value="1"/>
</dbReference>
<proteinExistence type="predicted"/>
<keyword evidence="1" id="KW-0805">Transcription regulation</keyword>
<accession>A0AAU1ZTD3</accession>
<dbReference type="InterPro" id="IPR000524">
    <property type="entry name" value="Tscrpt_reg_HTH_GntR"/>
</dbReference>
<dbReference type="Gene3D" id="1.10.10.10">
    <property type="entry name" value="Winged helix-like DNA-binding domain superfamily/Winged helix DNA-binding domain"/>
    <property type="match status" value="1"/>
</dbReference>
<dbReference type="GO" id="GO:0003700">
    <property type="term" value="F:DNA-binding transcription factor activity"/>
    <property type="evidence" value="ECO:0007669"/>
    <property type="project" value="InterPro"/>
</dbReference>
<keyword evidence="3" id="KW-0804">Transcription</keyword>
<dbReference type="InterPro" id="IPR036388">
    <property type="entry name" value="WH-like_DNA-bd_sf"/>
</dbReference>
<keyword evidence="2" id="KW-0238">DNA-binding</keyword>
<evidence type="ECO:0000313" key="5">
    <source>
        <dbReference type="EMBL" id="WTT14873.1"/>
    </source>
</evidence>
<protein>
    <submittedName>
        <fullName evidence="5">FCD domain-containing protein</fullName>
    </submittedName>
</protein>
<dbReference type="SMART" id="SM00345">
    <property type="entry name" value="HTH_GNTR"/>
    <property type="match status" value="1"/>
</dbReference>
<dbReference type="InterPro" id="IPR011711">
    <property type="entry name" value="GntR_C"/>
</dbReference>
<feature type="domain" description="HTH gntR-type" evidence="4">
    <location>
        <begin position="22"/>
        <end position="92"/>
    </location>
</feature>
<dbReference type="PRINTS" id="PR00035">
    <property type="entry name" value="HTHGNTR"/>
</dbReference>
<evidence type="ECO:0000256" key="3">
    <source>
        <dbReference type="ARBA" id="ARBA00023163"/>
    </source>
</evidence>
<dbReference type="GO" id="GO:0003677">
    <property type="term" value="F:DNA binding"/>
    <property type="evidence" value="ECO:0007669"/>
    <property type="project" value="UniProtKB-KW"/>
</dbReference>
<dbReference type="AlphaFoldDB" id="A0AAU1ZTD3"/>
<organism evidence="5">
    <name type="scientific">Streptomyces sp. NBC_00093</name>
    <dbReference type="NCBI Taxonomy" id="2975649"/>
    <lineage>
        <taxon>Bacteria</taxon>
        <taxon>Bacillati</taxon>
        <taxon>Actinomycetota</taxon>
        <taxon>Actinomycetes</taxon>
        <taxon>Kitasatosporales</taxon>
        <taxon>Streptomycetaceae</taxon>
        <taxon>Streptomyces</taxon>
    </lineage>
</organism>
<gene>
    <name evidence="5" type="ORF">OHA22_04720</name>
</gene>
<evidence type="ECO:0000256" key="2">
    <source>
        <dbReference type="ARBA" id="ARBA00023125"/>
    </source>
</evidence>
<dbReference type="SUPFAM" id="SSF46785">
    <property type="entry name" value="Winged helix' DNA-binding domain"/>
    <property type="match status" value="1"/>
</dbReference>
<dbReference type="EMBL" id="CP108222">
    <property type="protein sequence ID" value="WTT14873.1"/>
    <property type="molecule type" value="Genomic_DNA"/>
</dbReference>
<dbReference type="Pfam" id="PF00392">
    <property type="entry name" value="GntR"/>
    <property type="match status" value="1"/>
</dbReference>
<reference evidence="5" key="1">
    <citation type="submission" date="2022-10" db="EMBL/GenBank/DDBJ databases">
        <title>The complete genomes of actinobacterial strains from the NBC collection.</title>
        <authorList>
            <person name="Joergensen T.S."/>
            <person name="Alvarez Arevalo M."/>
            <person name="Sterndorff E.B."/>
            <person name="Faurdal D."/>
            <person name="Vuksanovic O."/>
            <person name="Mourched A.-S."/>
            <person name="Charusanti P."/>
            <person name="Shaw S."/>
            <person name="Blin K."/>
            <person name="Weber T."/>
        </authorList>
    </citation>
    <scope>NUCLEOTIDE SEQUENCE</scope>
    <source>
        <strain evidence="5">NBC_00093</strain>
    </source>
</reference>
<dbReference type="PROSITE" id="PS50949">
    <property type="entry name" value="HTH_GNTR"/>
    <property type="match status" value="1"/>
</dbReference>
<dbReference type="CDD" id="cd07377">
    <property type="entry name" value="WHTH_GntR"/>
    <property type="match status" value="1"/>
</dbReference>
<dbReference type="InterPro" id="IPR036390">
    <property type="entry name" value="WH_DNA-bd_sf"/>
</dbReference>